<accession>A0A318YQL9</accession>
<dbReference type="EMBL" id="KZ821454">
    <property type="protein sequence ID" value="PYH36197.1"/>
    <property type="molecule type" value="Genomic_DNA"/>
</dbReference>
<evidence type="ECO:0000313" key="2">
    <source>
        <dbReference type="Proteomes" id="UP000247647"/>
    </source>
</evidence>
<dbReference type="RefSeq" id="XP_025481675.1">
    <property type="nucleotide sequence ID" value="XM_025618497.1"/>
</dbReference>
<organism evidence="1 2">
    <name type="scientific">Aspergillus neoniger (strain CBS 115656)</name>
    <dbReference type="NCBI Taxonomy" id="1448310"/>
    <lineage>
        <taxon>Eukaryota</taxon>
        <taxon>Fungi</taxon>
        <taxon>Dikarya</taxon>
        <taxon>Ascomycota</taxon>
        <taxon>Pezizomycotina</taxon>
        <taxon>Eurotiomycetes</taxon>
        <taxon>Eurotiomycetidae</taxon>
        <taxon>Eurotiales</taxon>
        <taxon>Aspergillaceae</taxon>
        <taxon>Aspergillus</taxon>
        <taxon>Aspergillus subgen. Circumdati</taxon>
    </lineage>
</organism>
<name>A0A318YQL9_ASPNB</name>
<gene>
    <name evidence="1" type="ORF">BO87DRAFT_19299</name>
</gene>
<dbReference type="Proteomes" id="UP000247647">
    <property type="component" value="Unassembled WGS sequence"/>
</dbReference>
<dbReference type="AlphaFoldDB" id="A0A318YQL9"/>
<proteinExistence type="predicted"/>
<dbReference type="GeneID" id="37120953"/>
<evidence type="ECO:0000313" key="1">
    <source>
        <dbReference type="EMBL" id="PYH36197.1"/>
    </source>
</evidence>
<reference evidence="1" key="1">
    <citation type="submission" date="2016-12" db="EMBL/GenBank/DDBJ databases">
        <title>The genomes of Aspergillus section Nigri reveals drivers in fungal speciation.</title>
        <authorList>
            <consortium name="DOE Joint Genome Institute"/>
            <person name="Vesth T.C."/>
            <person name="Nybo J."/>
            <person name="Theobald S."/>
            <person name="Brandl J."/>
            <person name="Frisvad J.C."/>
            <person name="Nielsen K.F."/>
            <person name="Lyhne E.K."/>
            <person name="Kogle M.E."/>
            <person name="Kuo A."/>
            <person name="Riley R."/>
            <person name="Clum A."/>
            <person name="Nolan M."/>
            <person name="Lipzen A."/>
            <person name="Salamov A."/>
            <person name="Henrissat B."/>
            <person name="Wiebenga A."/>
            <person name="De Vries R.P."/>
            <person name="Grigoriev I.V."/>
            <person name="Mortensen U.H."/>
            <person name="Andersen M.R."/>
            <person name="Baker S.E."/>
        </authorList>
    </citation>
    <scope>NUCLEOTIDE SEQUENCE [LARGE SCALE GENOMIC DNA]</scope>
    <source>
        <strain evidence="1">CBS 115656</strain>
    </source>
</reference>
<sequence length="90" mass="10474">MILYSTRRRLAPNIAVRGRPLMRDFYRPIPKPYRPRLRTAVQRRIGSFCTQPHLTPPTPLQFLFYYLCVSHGKAGVSGRKTDGRDMLDAR</sequence>
<keyword evidence="2" id="KW-1185">Reference proteome</keyword>
<protein>
    <submittedName>
        <fullName evidence="1">Uncharacterized protein</fullName>
    </submittedName>
</protein>